<dbReference type="SMART" id="SM00060">
    <property type="entry name" value="FN3"/>
    <property type="match status" value="1"/>
</dbReference>
<dbReference type="GO" id="GO:0019955">
    <property type="term" value="F:cytokine binding"/>
    <property type="evidence" value="ECO:0007669"/>
    <property type="project" value="TreeGrafter"/>
</dbReference>
<gene>
    <name evidence="9" type="ORF">BLA29_006154</name>
</gene>
<protein>
    <recommendedName>
        <fullName evidence="8">Fibronectin type-III domain-containing protein</fullName>
    </recommendedName>
</protein>
<dbReference type="CDD" id="cd00063">
    <property type="entry name" value="FN3"/>
    <property type="match status" value="1"/>
</dbReference>
<dbReference type="InterPro" id="IPR013783">
    <property type="entry name" value="Ig-like_fold"/>
</dbReference>
<keyword evidence="7" id="KW-0472">Membrane</keyword>
<accession>A0A1Y3BHH5</accession>
<dbReference type="GO" id="GO:0043235">
    <property type="term" value="C:receptor complex"/>
    <property type="evidence" value="ECO:0007669"/>
    <property type="project" value="TreeGrafter"/>
</dbReference>
<comment type="caution">
    <text evidence="9">The sequence shown here is derived from an EMBL/GenBank/DDBJ whole genome shotgun (WGS) entry which is preliminary data.</text>
</comment>
<keyword evidence="10" id="KW-1185">Reference proteome</keyword>
<evidence type="ECO:0000313" key="9">
    <source>
        <dbReference type="EMBL" id="OTF80312.1"/>
    </source>
</evidence>
<feature type="region of interest" description="Disordered" evidence="6">
    <location>
        <begin position="259"/>
        <end position="281"/>
    </location>
</feature>
<evidence type="ECO:0000256" key="1">
    <source>
        <dbReference type="ARBA" id="ARBA00022729"/>
    </source>
</evidence>
<evidence type="ECO:0000256" key="6">
    <source>
        <dbReference type="SAM" id="MobiDB-lite"/>
    </source>
</evidence>
<evidence type="ECO:0000259" key="8">
    <source>
        <dbReference type="PROSITE" id="PS50853"/>
    </source>
</evidence>
<evidence type="ECO:0000256" key="4">
    <source>
        <dbReference type="ARBA" id="ARBA00023170"/>
    </source>
</evidence>
<dbReference type="InterPro" id="IPR003961">
    <property type="entry name" value="FN3_dom"/>
</dbReference>
<feature type="non-terminal residue" evidence="9">
    <location>
        <position position="312"/>
    </location>
</feature>
<keyword evidence="2" id="KW-0677">Repeat</keyword>
<dbReference type="Gene3D" id="2.60.40.10">
    <property type="entry name" value="Immunoglobulins"/>
    <property type="match status" value="1"/>
</dbReference>
<evidence type="ECO:0000256" key="3">
    <source>
        <dbReference type="ARBA" id="ARBA00023157"/>
    </source>
</evidence>
<dbReference type="SUPFAM" id="SSF49265">
    <property type="entry name" value="Fibronectin type III"/>
    <property type="match status" value="1"/>
</dbReference>
<dbReference type="GO" id="GO:0004896">
    <property type="term" value="F:cytokine receptor activity"/>
    <property type="evidence" value="ECO:0007669"/>
    <property type="project" value="TreeGrafter"/>
</dbReference>
<evidence type="ECO:0000313" key="10">
    <source>
        <dbReference type="Proteomes" id="UP000194236"/>
    </source>
</evidence>
<sequence length="312" mass="35398">MPFYRNVEGRSSNLIIERTFEDRPTSPPFAITAKVINSTSAIIEWQPPIDPHRNGIILGYYLQIIENNTHLYTNLTLDSTFNSIVLHNLSIGSIFTIQMSAFTAIGNGPLSTPIYLSLDETGNMIDTIDYNSESSSDNHNNHQNEYLSSPIFWTYVVAILMAIILFILAVRLVLFYSNRKNTVKSIYEKADENFSETFAKYDTSNSSSKYSSCPDNNEYAEVNDFKHYGQLQQQPQQHDDDNINAEPYAMTPLIEKSMMANKQQQQSDSSIGESPSWNHHHLTTTDMIHPLKVRQPVLVTHLNGNGKCQTSF</sequence>
<keyword evidence="7" id="KW-1133">Transmembrane helix</keyword>
<dbReference type="Proteomes" id="UP000194236">
    <property type="component" value="Unassembled WGS sequence"/>
</dbReference>
<keyword evidence="4" id="KW-0675">Receptor</keyword>
<dbReference type="OrthoDB" id="5969272at2759"/>
<proteinExistence type="predicted"/>
<dbReference type="InterPro" id="IPR050379">
    <property type="entry name" value="Type-I_Cytokine_Rcpt"/>
</dbReference>
<feature type="compositionally biased region" description="Polar residues" evidence="6">
    <location>
        <begin position="260"/>
        <end position="277"/>
    </location>
</feature>
<dbReference type="AlphaFoldDB" id="A0A1Y3BHH5"/>
<name>A0A1Y3BHH5_EURMA</name>
<feature type="domain" description="Fibronectin type-III" evidence="8">
    <location>
        <begin position="27"/>
        <end position="121"/>
    </location>
</feature>
<evidence type="ECO:0000256" key="2">
    <source>
        <dbReference type="ARBA" id="ARBA00022737"/>
    </source>
</evidence>
<dbReference type="PROSITE" id="PS50853">
    <property type="entry name" value="FN3"/>
    <property type="match status" value="1"/>
</dbReference>
<dbReference type="Pfam" id="PF00041">
    <property type="entry name" value="fn3"/>
    <property type="match status" value="1"/>
</dbReference>
<dbReference type="GO" id="GO:0009897">
    <property type="term" value="C:external side of plasma membrane"/>
    <property type="evidence" value="ECO:0007669"/>
    <property type="project" value="TreeGrafter"/>
</dbReference>
<keyword evidence="1" id="KW-0732">Signal</keyword>
<evidence type="ECO:0000256" key="7">
    <source>
        <dbReference type="SAM" id="Phobius"/>
    </source>
</evidence>
<feature type="transmembrane region" description="Helical" evidence="7">
    <location>
        <begin position="152"/>
        <end position="174"/>
    </location>
</feature>
<reference evidence="9 10" key="1">
    <citation type="submission" date="2017-03" db="EMBL/GenBank/DDBJ databases">
        <title>Genome Survey of Euroglyphus maynei.</title>
        <authorList>
            <person name="Arlian L.G."/>
            <person name="Morgan M.S."/>
            <person name="Rider S.D."/>
        </authorList>
    </citation>
    <scope>NUCLEOTIDE SEQUENCE [LARGE SCALE GENOMIC DNA]</scope>
    <source>
        <strain evidence="9">Arlian Lab</strain>
        <tissue evidence="9">Whole body</tissue>
    </source>
</reference>
<dbReference type="EMBL" id="MUJZ01018868">
    <property type="protein sequence ID" value="OTF80312.1"/>
    <property type="molecule type" value="Genomic_DNA"/>
</dbReference>
<organism evidence="9 10">
    <name type="scientific">Euroglyphus maynei</name>
    <name type="common">Mayne's house dust mite</name>
    <dbReference type="NCBI Taxonomy" id="6958"/>
    <lineage>
        <taxon>Eukaryota</taxon>
        <taxon>Metazoa</taxon>
        <taxon>Ecdysozoa</taxon>
        <taxon>Arthropoda</taxon>
        <taxon>Chelicerata</taxon>
        <taxon>Arachnida</taxon>
        <taxon>Acari</taxon>
        <taxon>Acariformes</taxon>
        <taxon>Sarcoptiformes</taxon>
        <taxon>Astigmata</taxon>
        <taxon>Psoroptidia</taxon>
        <taxon>Analgoidea</taxon>
        <taxon>Pyroglyphidae</taxon>
        <taxon>Pyroglyphinae</taxon>
        <taxon>Euroglyphus</taxon>
    </lineage>
</organism>
<keyword evidence="3" id="KW-1015">Disulfide bond</keyword>
<keyword evidence="5" id="KW-0325">Glycoprotein</keyword>
<keyword evidence="7" id="KW-0812">Transmembrane</keyword>
<dbReference type="InterPro" id="IPR036116">
    <property type="entry name" value="FN3_sf"/>
</dbReference>
<dbReference type="PANTHER" id="PTHR23036:SF151">
    <property type="entry name" value="FIBRONECTIN TYPE-III DOMAIN-CONTAINING PROTEIN"/>
    <property type="match status" value="1"/>
</dbReference>
<dbReference type="PANTHER" id="PTHR23036">
    <property type="entry name" value="CYTOKINE RECEPTOR"/>
    <property type="match status" value="1"/>
</dbReference>
<evidence type="ECO:0000256" key="5">
    <source>
        <dbReference type="ARBA" id="ARBA00023180"/>
    </source>
</evidence>